<dbReference type="AlphaFoldDB" id="A0A7W6A602"/>
<dbReference type="Pfam" id="PF12532">
    <property type="entry name" value="DUF3732"/>
    <property type="match status" value="1"/>
</dbReference>
<organism evidence="2 3">
    <name type="scientific">Sphingomonas pseudosanguinis</name>
    <dbReference type="NCBI Taxonomy" id="413712"/>
    <lineage>
        <taxon>Bacteria</taxon>
        <taxon>Pseudomonadati</taxon>
        <taxon>Pseudomonadota</taxon>
        <taxon>Alphaproteobacteria</taxon>
        <taxon>Sphingomonadales</taxon>
        <taxon>Sphingomonadaceae</taxon>
        <taxon>Sphingomonas</taxon>
    </lineage>
</organism>
<dbReference type="EMBL" id="JACIDH010000001">
    <property type="protein sequence ID" value="MBB3877802.1"/>
    <property type="molecule type" value="Genomic_DNA"/>
</dbReference>
<proteinExistence type="predicted"/>
<name>A0A7W6A602_9SPHN</name>
<sequence>MTMQLQGIAIYSNDGERRDVRFDLGRLNIVTGAAKTGKSALLGIVDYCWGREEAVIPGGEIRRAVSWFAVLFDVDGEGVLVARANAPFGPRGSDQIYVERNVDDFPENPDRFVKTETLDGLRSTLSALLGITENLFVPEPGALRVPLEASASQAILFCLQEQDEIANKRQLFHRQGEERLPQAIKDAIPYFVGAIEDDHYLKQRRRQDARARLRRLVRELEEAKALSKDASQTARTLATEARRLGLASGPVPDGVEETRAFLRQASAPRTMSYARSDRAGTDLADLEDSRRKLRGELQEIRNEIRELQRIRMEVSDFEVEGREQEARLVSIGLVNGASGPIDTCPLCAGHLDAPIPAVAELKRSLEGLDLQLATARRDNPRLQKRIAELEERRTAIDGELSAVQTGIQARISQNERLRIEQDQLTEQARLCGRIEYFLENVHAVVEDRTLGMRISRIRAELDELDRALDQGALEERLITALNLIGRDLTDWATELQLEHGDRNVRLDRRHLTIVADTLTGPLPLSQIGSGENWVGYHVATHLALHKLFRARNRPVPAFLMLDQPSQAHYPRDRDVGEIGGVDDEDQVAVARLYRLLWEYCDRLVPNMQIVVTDHVDLMQDWFQDSVQERWRDGIKLVPVPWLKDLD</sequence>
<evidence type="ECO:0000256" key="1">
    <source>
        <dbReference type="SAM" id="Coils"/>
    </source>
</evidence>
<feature type="coiled-coil region" evidence="1">
    <location>
        <begin position="358"/>
        <end position="399"/>
    </location>
</feature>
<gene>
    <name evidence="2" type="ORF">GGR48_000205</name>
</gene>
<feature type="coiled-coil region" evidence="1">
    <location>
        <begin position="283"/>
        <end position="320"/>
    </location>
</feature>
<dbReference type="InterPro" id="IPR027417">
    <property type="entry name" value="P-loop_NTPase"/>
</dbReference>
<dbReference type="InterPro" id="IPR022205">
    <property type="entry name" value="DUF3732"/>
</dbReference>
<feature type="coiled-coil region" evidence="1">
    <location>
        <begin position="206"/>
        <end position="233"/>
    </location>
</feature>
<protein>
    <submittedName>
        <fullName evidence="2">Chaperonin cofactor prefoldin</fullName>
    </submittedName>
</protein>
<keyword evidence="3" id="KW-1185">Reference proteome</keyword>
<evidence type="ECO:0000313" key="2">
    <source>
        <dbReference type="EMBL" id="MBB3877802.1"/>
    </source>
</evidence>
<comment type="caution">
    <text evidence="2">The sequence shown here is derived from an EMBL/GenBank/DDBJ whole genome shotgun (WGS) entry which is preliminary data.</text>
</comment>
<keyword evidence="1" id="KW-0175">Coiled coil</keyword>
<accession>A0A7W6A602</accession>
<reference evidence="2 3" key="1">
    <citation type="submission" date="2020-08" db="EMBL/GenBank/DDBJ databases">
        <title>Genomic Encyclopedia of Type Strains, Phase IV (KMG-IV): sequencing the most valuable type-strain genomes for metagenomic binning, comparative biology and taxonomic classification.</title>
        <authorList>
            <person name="Goeker M."/>
        </authorList>
    </citation>
    <scope>NUCLEOTIDE SEQUENCE [LARGE SCALE GENOMIC DNA]</scope>
    <source>
        <strain evidence="2 3">DSM 19512</strain>
    </source>
</reference>
<dbReference type="Proteomes" id="UP000538670">
    <property type="component" value="Unassembled WGS sequence"/>
</dbReference>
<evidence type="ECO:0000313" key="3">
    <source>
        <dbReference type="Proteomes" id="UP000538670"/>
    </source>
</evidence>
<dbReference type="RefSeq" id="WP_183949967.1">
    <property type="nucleotide sequence ID" value="NZ_JACIDH010000001.1"/>
</dbReference>
<dbReference type="Gene3D" id="3.40.50.300">
    <property type="entry name" value="P-loop containing nucleotide triphosphate hydrolases"/>
    <property type="match status" value="2"/>
</dbReference>